<comment type="caution">
    <text evidence="1">The sequence shown here is derived from an EMBL/GenBank/DDBJ whole genome shotgun (WGS) entry which is preliminary data.</text>
</comment>
<proteinExistence type="predicted"/>
<dbReference type="Proteomes" id="UP000252085">
    <property type="component" value="Unassembled WGS sequence"/>
</dbReference>
<evidence type="ECO:0000313" key="1">
    <source>
        <dbReference type="EMBL" id="RCJ29298.1"/>
    </source>
</evidence>
<protein>
    <submittedName>
        <fullName evidence="1">Uncharacterized protein</fullName>
    </submittedName>
</protein>
<dbReference type="EMBL" id="LXQE01000199">
    <property type="protein sequence ID" value="RCJ29298.1"/>
    <property type="molecule type" value="Genomic_DNA"/>
</dbReference>
<organism evidence="1 2">
    <name type="scientific">Nostoc punctiforme NIES-2108</name>
    <dbReference type="NCBI Taxonomy" id="1356359"/>
    <lineage>
        <taxon>Bacteria</taxon>
        <taxon>Bacillati</taxon>
        <taxon>Cyanobacteriota</taxon>
        <taxon>Cyanophyceae</taxon>
        <taxon>Nostocales</taxon>
        <taxon>Nostocaceae</taxon>
        <taxon>Nostoc</taxon>
    </lineage>
</organism>
<dbReference type="AlphaFoldDB" id="A0A367QYK5"/>
<gene>
    <name evidence="1" type="ORF">A6769_35860</name>
</gene>
<reference evidence="1 2" key="1">
    <citation type="submission" date="2016-04" db="EMBL/GenBank/DDBJ databases">
        <authorList>
            <person name="Evans L.H."/>
            <person name="Alamgir A."/>
            <person name="Owens N."/>
            <person name="Weber N.D."/>
            <person name="Virtaneva K."/>
            <person name="Barbian K."/>
            <person name="Babar A."/>
            <person name="Rosenke K."/>
        </authorList>
    </citation>
    <scope>NUCLEOTIDE SEQUENCE [LARGE SCALE GENOMIC DNA]</scope>
    <source>
        <strain evidence="1">NIES-2108</strain>
    </source>
</reference>
<evidence type="ECO:0000313" key="2">
    <source>
        <dbReference type="Proteomes" id="UP000252085"/>
    </source>
</evidence>
<name>A0A367QYK5_NOSPU</name>
<accession>A0A367QYK5</accession>
<sequence>MDWGRLKPDYPRAYWDKESQQQIDKPIKYESPAITPNRVTYLMTLGRDFLTKRDAKRAKSQLEAGENSIWKPDFNKGQLVSKVGKAIGITDGEPYWNGCLGQWQVWVNGSRVYVCGVRLVGGGVREINYYGFN</sequence>